<dbReference type="Gene3D" id="3.40.720.10">
    <property type="entry name" value="Alkaline Phosphatase, subunit A"/>
    <property type="match status" value="1"/>
</dbReference>
<dbReference type="InterPro" id="IPR006311">
    <property type="entry name" value="TAT_signal"/>
</dbReference>
<dbReference type="Pfam" id="PF01663">
    <property type="entry name" value="Phosphodiest"/>
    <property type="match status" value="1"/>
</dbReference>
<gene>
    <name evidence="1" type="ORF">L0C25_19005</name>
</gene>
<accession>A0AA46YKL5</accession>
<dbReference type="SUPFAM" id="SSF53649">
    <property type="entry name" value="Alkaline phosphatase-like"/>
    <property type="match status" value="1"/>
</dbReference>
<evidence type="ECO:0000313" key="2">
    <source>
        <dbReference type="Proteomes" id="UP001164390"/>
    </source>
</evidence>
<dbReference type="InterPro" id="IPR002591">
    <property type="entry name" value="Phosphodiest/P_Trfase"/>
</dbReference>
<reference evidence="1" key="1">
    <citation type="submission" date="2022-01" db="EMBL/GenBank/DDBJ databases">
        <title>Nocardioidaceae gen. sp. A5X3R13.</title>
        <authorList>
            <person name="Lopez Marin M.A."/>
            <person name="Uhlik O."/>
        </authorList>
    </citation>
    <scope>NUCLEOTIDE SEQUENCE</scope>
    <source>
        <strain evidence="1">A5X3R13</strain>
    </source>
</reference>
<dbReference type="InterPro" id="IPR017850">
    <property type="entry name" value="Alkaline_phosphatase_core_sf"/>
</dbReference>
<proteinExistence type="predicted"/>
<sequence length="412" mass="44821">MSTRRTFLRASAAGGASVVLSGAAGSPRASAARRDDPRVYVLVIDGCRPDEIDDELTPRLAALRRAGRSYPQARSVPIMETLPNHAMMMAGVRPDRSGVPANSFYDAHEGAVRDLDRASDLRFPTVLQRLRTKGLTTGTVLSKKYLYSLFGERATYRWEPEPLMPITDHALDGFTHAALGAMVRDADPHLLFANFGDIDRFGHADLTGGSIKLLRRLALASTDRLIGDFVDFLKESGRWRRSVLVVLADHSMDWSDPFSFVSLADAFKDDSLLAGNVAYADNGGADLLTWTGPKPQRDKAVRRMRRLARDVPGVLSLHDPHALRLGPRGGDLVAYCRSGWRFSDPNPLANPIPGNHGHPATAPIPFFIAGGSPLVRRGASSARARTLDVAPTVGEVFGLRPPRGGYDGRSRV</sequence>
<dbReference type="PANTHER" id="PTHR10151:SF120">
    <property type="entry name" value="BIS(5'-ADENOSYL)-TRIPHOSPHATASE"/>
    <property type="match status" value="1"/>
</dbReference>
<keyword evidence="2" id="KW-1185">Reference proteome</keyword>
<name>A0AA46YKL5_9ACTN</name>
<evidence type="ECO:0000313" key="1">
    <source>
        <dbReference type="EMBL" id="UYM04601.1"/>
    </source>
</evidence>
<dbReference type="PANTHER" id="PTHR10151">
    <property type="entry name" value="ECTONUCLEOTIDE PYROPHOSPHATASE/PHOSPHODIESTERASE"/>
    <property type="match status" value="1"/>
</dbReference>
<dbReference type="GO" id="GO:0016787">
    <property type="term" value="F:hydrolase activity"/>
    <property type="evidence" value="ECO:0007669"/>
    <property type="project" value="UniProtKB-ARBA"/>
</dbReference>
<dbReference type="PROSITE" id="PS51318">
    <property type="entry name" value="TAT"/>
    <property type="match status" value="1"/>
</dbReference>
<organism evidence="1 2">
    <name type="scientific">Solicola gregarius</name>
    <dbReference type="NCBI Taxonomy" id="2908642"/>
    <lineage>
        <taxon>Bacteria</taxon>
        <taxon>Bacillati</taxon>
        <taxon>Actinomycetota</taxon>
        <taxon>Actinomycetes</taxon>
        <taxon>Propionibacteriales</taxon>
        <taxon>Nocardioidaceae</taxon>
        <taxon>Solicola</taxon>
    </lineage>
</organism>
<dbReference type="AlphaFoldDB" id="A0AA46YKL5"/>
<dbReference type="KEGG" id="sgrg:L0C25_19005"/>
<dbReference type="Proteomes" id="UP001164390">
    <property type="component" value="Chromosome"/>
</dbReference>
<dbReference type="EMBL" id="CP094970">
    <property type="protein sequence ID" value="UYM04601.1"/>
    <property type="molecule type" value="Genomic_DNA"/>
</dbReference>
<protein>
    <submittedName>
        <fullName evidence="1">Alkaline phosphatase family protein</fullName>
    </submittedName>
</protein>
<dbReference type="RefSeq" id="WP_271633353.1">
    <property type="nucleotide sequence ID" value="NZ_CP094970.1"/>
</dbReference>